<keyword evidence="2 5" id="KW-0812">Transmembrane</keyword>
<dbReference type="InterPro" id="IPR029063">
    <property type="entry name" value="SAM-dependent_MTases_sf"/>
</dbReference>
<dbReference type="Proteomes" id="UP000001074">
    <property type="component" value="Unassembled WGS sequence"/>
</dbReference>
<feature type="transmembrane region" description="Helical" evidence="5">
    <location>
        <begin position="234"/>
        <end position="252"/>
    </location>
</feature>
<gene>
    <name evidence="7" type="primary">HIGD1C</name>
</gene>
<evidence type="ECO:0000256" key="3">
    <source>
        <dbReference type="ARBA" id="ARBA00022989"/>
    </source>
</evidence>
<name>L7N1G1_MYOLU</name>
<dbReference type="AlphaFoldDB" id="L7N1G1"/>
<dbReference type="Pfam" id="PF04588">
    <property type="entry name" value="HIG_1_N"/>
    <property type="match status" value="1"/>
</dbReference>
<organism evidence="7 8">
    <name type="scientific">Myotis lucifugus</name>
    <name type="common">Little brown bat</name>
    <dbReference type="NCBI Taxonomy" id="59463"/>
    <lineage>
        <taxon>Eukaryota</taxon>
        <taxon>Metazoa</taxon>
        <taxon>Chordata</taxon>
        <taxon>Craniata</taxon>
        <taxon>Vertebrata</taxon>
        <taxon>Euteleostomi</taxon>
        <taxon>Mammalia</taxon>
        <taxon>Eutheria</taxon>
        <taxon>Laurasiatheria</taxon>
        <taxon>Chiroptera</taxon>
        <taxon>Yangochiroptera</taxon>
        <taxon>Vespertilionidae</taxon>
        <taxon>Myotis</taxon>
    </lineage>
</organism>
<keyword evidence="8" id="KW-1185">Reference proteome</keyword>
<dbReference type="InterPro" id="IPR007667">
    <property type="entry name" value="Hypoxia_induced_domain"/>
</dbReference>
<accession>L7N1G1</accession>
<dbReference type="CDD" id="cd02440">
    <property type="entry name" value="AdoMet_MTases"/>
    <property type="match status" value="1"/>
</dbReference>
<evidence type="ECO:0000256" key="4">
    <source>
        <dbReference type="ARBA" id="ARBA00023136"/>
    </source>
</evidence>
<dbReference type="Gene3D" id="3.40.50.150">
    <property type="entry name" value="Vaccinia Virus protein VP39"/>
    <property type="match status" value="1"/>
</dbReference>
<sequence>MALTIFILQLAVRILACPLYLLNFLGLWKGICKKCFFPFFLVRCTATYNKQMASHKRELFSSLQEHASPSGELSLLELGCGTGANFKFYPPGCRVTCVDPNPNFEKFLIKSIAENRHVQFERFVVAAGEDMHPVADGSMDVVVCTLVLCSVENQERILQEVRRVLRPRKMSSDNQWSADEDEGQFSRLIRKSRDSPFVPVGIAGFMTVVSYGLYKLKNRRNQKMSIHLIHMRVAAQGFVVGAVTLGVLYSMYKDYIRPRFFNVSKK</sequence>
<dbReference type="OMA" id="VRILACP"/>
<evidence type="ECO:0000313" key="7">
    <source>
        <dbReference type="Ensembl" id="ENSMLUP00000007580.2"/>
    </source>
</evidence>
<dbReference type="Gene3D" id="6.10.140.1320">
    <property type="match status" value="1"/>
</dbReference>
<dbReference type="InParanoid" id="L7N1G1"/>
<feature type="domain" description="HIG1" evidence="6">
    <location>
        <begin position="167"/>
        <end position="261"/>
    </location>
</feature>
<dbReference type="GO" id="GO:0005739">
    <property type="term" value="C:mitochondrion"/>
    <property type="evidence" value="ECO:0007669"/>
    <property type="project" value="UniProtKB-SubCell"/>
</dbReference>
<proteinExistence type="predicted"/>
<dbReference type="eggNOG" id="KOG4300">
    <property type="taxonomic scope" value="Eukaryota"/>
</dbReference>
<dbReference type="EMBL" id="AAPE02023562">
    <property type="status" value="NOT_ANNOTATED_CDS"/>
    <property type="molecule type" value="Genomic_DNA"/>
</dbReference>
<reference evidence="7" key="3">
    <citation type="submission" date="2025-09" db="UniProtKB">
        <authorList>
            <consortium name="Ensembl"/>
        </authorList>
    </citation>
    <scope>IDENTIFICATION</scope>
</reference>
<dbReference type="PANTHER" id="PTHR45036">
    <property type="entry name" value="METHYLTRANSFERASE LIKE 7B"/>
    <property type="match status" value="1"/>
</dbReference>
<dbReference type="PANTHER" id="PTHR45036:SF5">
    <property type="entry name" value="METHYLTRANSFERASE LIKE 7A1-RELATED"/>
    <property type="match status" value="1"/>
</dbReference>
<reference evidence="7" key="2">
    <citation type="submission" date="2025-08" db="UniProtKB">
        <authorList>
            <consortium name="Ensembl"/>
        </authorList>
    </citation>
    <scope>IDENTIFICATION</scope>
</reference>
<evidence type="ECO:0000259" key="6">
    <source>
        <dbReference type="PROSITE" id="PS51503"/>
    </source>
</evidence>
<keyword evidence="3 5" id="KW-1133">Transmembrane helix</keyword>
<dbReference type="STRING" id="59463.ENSMLUP00000007580"/>
<keyword evidence="4 5" id="KW-0472">Membrane</keyword>
<protein>
    <recommendedName>
        <fullName evidence="6">HIG1 domain-containing protein</fullName>
    </recommendedName>
</protein>
<evidence type="ECO:0000313" key="8">
    <source>
        <dbReference type="Proteomes" id="UP000001074"/>
    </source>
</evidence>
<dbReference type="GO" id="GO:0008757">
    <property type="term" value="F:S-adenosylmethionine-dependent methyltransferase activity"/>
    <property type="evidence" value="ECO:0007669"/>
    <property type="project" value="InterPro"/>
</dbReference>
<feature type="transmembrane region" description="Helical" evidence="5">
    <location>
        <begin position="196"/>
        <end position="214"/>
    </location>
</feature>
<reference evidence="7 8" key="1">
    <citation type="journal article" date="2011" name="Nature">
        <title>A high-resolution map of human evolutionary constraint using 29 mammals.</title>
        <authorList>
            <person name="Lindblad-Toh K."/>
            <person name="Garber M."/>
            <person name="Zuk O."/>
            <person name="Lin M.F."/>
            <person name="Parker B.J."/>
            <person name="Washietl S."/>
            <person name="Kheradpour P."/>
            <person name="Ernst J."/>
            <person name="Jordan G."/>
            <person name="Mauceli E."/>
            <person name="Ward L.D."/>
            <person name="Lowe C.B."/>
            <person name="Holloway A.K."/>
            <person name="Clamp M."/>
            <person name="Gnerre S."/>
            <person name="Alfoldi J."/>
            <person name="Beal K."/>
            <person name="Chang J."/>
            <person name="Clawson H."/>
            <person name="Cuff J."/>
            <person name="Di Palma F."/>
            <person name="Fitzgerald S."/>
            <person name="Flicek P."/>
            <person name="Guttman M."/>
            <person name="Hubisz M.J."/>
            <person name="Jaffe D.B."/>
            <person name="Jungreis I."/>
            <person name="Kent W.J."/>
            <person name="Kostka D."/>
            <person name="Lara M."/>
            <person name="Martins A.L."/>
            <person name="Massingham T."/>
            <person name="Moltke I."/>
            <person name="Raney B.J."/>
            <person name="Rasmussen M.D."/>
            <person name="Robinson J."/>
            <person name="Stark A."/>
            <person name="Vilella A.J."/>
            <person name="Wen J."/>
            <person name="Xie X."/>
            <person name="Zody M.C."/>
            <person name="Baldwin J."/>
            <person name="Bloom T."/>
            <person name="Chin C.W."/>
            <person name="Heiman D."/>
            <person name="Nicol R."/>
            <person name="Nusbaum C."/>
            <person name="Young S."/>
            <person name="Wilkinson J."/>
            <person name="Worley K.C."/>
            <person name="Kovar C.L."/>
            <person name="Muzny D.M."/>
            <person name="Gibbs R.A."/>
            <person name="Cree A."/>
            <person name="Dihn H.H."/>
            <person name="Fowler G."/>
            <person name="Jhangiani S."/>
            <person name="Joshi V."/>
            <person name="Lee S."/>
            <person name="Lewis L.R."/>
            <person name="Nazareth L.V."/>
            <person name="Okwuonu G."/>
            <person name="Santibanez J."/>
            <person name="Warren W.C."/>
            <person name="Mardis E.R."/>
            <person name="Weinstock G.M."/>
            <person name="Wilson R.K."/>
            <person name="Delehaunty K."/>
            <person name="Dooling D."/>
            <person name="Fronik C."/>
            <person name="Fulton L."/>
            <person name="Fulton B."/>
            <person name="Graves T."/>
            <person name="Minx P."/>
            <person name="Sodergren E."/>
            <person name="Birney E."/>
            <person name="Margulies E.H."/>
            <person name="Herrero J."/>
            <person name="Green E.D."/>
            <person name="Haussler D."/>
            <person name="Siepel A."/>
            <person name="Goldman N."/>
            <person name="Pollard K.S."/>
            <person name="Pedersen J.S."/>
            <person name="Lander E.S."/>
            <person name="Kellis M."/>
        </authorList>
    </citation>
    <scope>NUCLEOTIDE SEQUENCE [LARGE SCALE GENOMIC DNA]</scope>
</reference>
<dbReference type="eggNOG" id="KOG4431">
    <property type="taxonomic scope" value="Eukaryota"/>
</dbReference>
<evidence type="ECO:0000256" key="2">
    <source>
        <dbReference type="ARBA" id="ARBA00022692"/>
    </source>
</evidence>
<dbReference type="GeneTree" id="ENSGT00940000154786"/>
<evidence type="ECO:0000256" key="5">
    <source>
        <dbReference type="SAM" id="Phobius"/>
    </source>
</evidence>
<comment type="subcellular location">
    <subcellularLocation>
        <location evidence="1">Mitochondrion</location>
    </subcellularLocation>
</comment>
<dbReference type="Pfam" id="PF08241">
    <property type="entry name" value="Methyltransf_11"/>
    <property type="match status" value="1"/>
</dbReference>
<dbReference type="HOGENOM" id="CLU_1049552_0_0_1"/>
<dbReference type="FunCoup" id="L7N1G1">
    <property type="interactions" value="168"/>
</dbReference>
<dbReference type="InterPro" id="IPR013216">
    <property type="entry name" value="Methyltransf_11"/>
</dbReference>
<evidence type="ECO:0000256" key="1">
    <source>
        <dbReference type="ARBA" id="ARBA00004173"/>
    </source>
</evidence>
<dbReference type="PROSITE" id="PS51503">
    <property type="entry name" value="HIG1"/>
    <property type="match status" value="1"/>
</dbReference>
<dbReference type="InterPro" id="IPR052356">
    <property type="entry name" value="Thiol_S-MT"/>
</dbReference>
<dbReference type="SUPFAM" id="SSF53335">
    <property type="entry name" value="S-adenosyl-L-methionine-dependent methyltransferases"/>
    <property type="match status" value="1"/>
</dbReference>
<dbReference type="Ensembl" id="ENSMLUT00000008307.2">
    <property type="protein sequence ID" value="ENSMLUP00000007580.2"/>
    <property type="gene ID" value="ENSMLUG00000008324.2"/>
</dbReference>